<organism evidence="1 2">
    <name type="scientific">Hyalomma asiaticum</name>
    <name type="common">Tick</name>
    <dbReference type="NCBI Taxonomy" id="266040"/>
    <lineage>
        <taxon>Eukaryota</taxon>
        <taxon>Metazoa</taxon>
        <taxon>Ecdysozoa</taxon>
        <taxon>Arthropoda</taxon>
        <taxon>Chelicerata</taxon>
        <taxon>Arachnida</taxon>
        <taxon>Acari</taxon>
        <taxon>Parasitiformes</taxon>
        <taxon>Ixodida</taxon>
        <taxon>Ixodoidea</taxon>
        <taxon>Ixodidae</taxon>
        <taxon>Hyalomminae</taxon>
        <taxon>Hyalomma</taxon>
    </lineage>
</organism>
<proteinExistence type="predicted"/>
<evidence type="ECO:0000313" key="1">
    <source>
        <dbReference type="EMBL" id="KAH6948570.1"/>
    </source>
</evidence>
<name>A0ACB7TP42_HYAAI</name>
<reference evidence="1" key="1">
    <citation type="submission" date="2020-05" db="EMBL/GenBank/DDBJ databases">
        <title>Large-scale comparative analyses of tick genomes elucidate their genetic diversity and vector capacities.</title>
        <authorList>
            <person name="Jia N."/>
            <person name="Wang J."/>
            <person name="Shi W."/>
            <person name="Du L."/>
            <person name="Sun Y."/>
            <person name="Zhan W."/>
            <person name="Jiang J."/>
            <person name="Wang Q."/>
            <person name="Zhang B."/>
            <person name="Ji P."/>
            <person name="Sakyi L.B."/>
            <person name="Cui X."/>
            <person name="Yuan T."/>
            <person name="Jiang B."/>
            <person name="Yang W."/>
            <person name="Lam T.T.-Y."/>
            <person name="Chang Q."/>
            <person name="Ding S."/>
            <person name="Wang X."/>
            <person name="Zhu J."/>
            <person name="Ruan X."/>
            <person name="Zhao L."/>
            <person name="Wei J."/>
            <person name="Que T."/>
            <person name="Du C."/>
            <person name="Cheng J."/>
            <person name="Dai P."/>
            <person name="Han X."/>
            <person name="Huang E."/>
            <person name="Gao Y."/>
            <person name="Liu J."/>
            <person name="Shao H."/>
            <person name="Ye R."/>
            <person name="Li L."/>
            <person name="Wei W."/>
            <person name="Wang X."/>
            <person name="Wang C."/>
            <person name="Yang T."/>
            <person name="Huo Q."/>
            <person name="Li W."/>
            <person name="Guo W."/>
            <person name="Chen H."/>
            <person name="Zhou L."/>
            <person name="Ni X."/>
            <person name="Tian J."/>
            <person name="Zhou Y."/>
            <person name="Sheng Y."/>
            <person name="Liu T."/>
            <person name="Pan Y."/>
            <person name="Xia L."/>
            <person name="Li J."/>
            <person name="Zhao F."/>
            <person name="Cao W."/>
        </authorList>
    </citation>
    <scope>NUCLEOTIDE SEQUENCE</scope>
    <source>
        <strain evidence="1">Hyas-2018</strain>
    </source>
</reference>
<comment type="caution">
    <text evidence="1">The sequence shown here is derived from an EMBL/GenBank/DDBJ whole genome shotgun (WGS) entry which is preliminary data.</text>
</comment>
<evidence type="ECO:0000313" key="2">
    <source>
        <dbReference type="Proteomes" id="UP000821845"/>
    </source>
</evidence>
<protein>
    <submittedName>
        <fullName evidence="1">Uncharacterized protein</fullName>
    </submittedName>
</protein>
<dbReference type="EMBL" id="CM023481">
    <property type="protein sequence ID" value="KAH6948570.1"/>
    <property type="molecule type" value="Genomic_DNA"/>
</dbReference>
<gene>
    <name evidence="1" type="ORF">HPB50_025157</name>
</gene>
<dbReference type="Proteomes" id="UP000821845">
    <property type="component" value="Chromosome 1"/>
</dbReference>
<sequence>MTEVQQARAQCAHRDKKLVQRRHRQRGKIESDYVKRGRAEGGRSKKAPAERGLAEMHTGRRAAVRLSGQGPAAATDGPFVRRSFCRGGGA</sequence>
<accession>A0ACB7TP42</accession>
<keyword evidence="2" id="KW-1185">Reference proteome</keyword>